<dbReference type="NCBIfam" id="NF001531">
    <property type="entry name" value="PRK00364.2-2"/>
    <property type="match status" value="1"/>
</dbReference>
<comment type="function">
    <text evidence="3 4">Together with the chaperonin GroEL, plays an essential role in assisting protein folding. The GroEL-GroES system forms a nano-cage that allows encapsulation of the non-native substrate proteins and provides a physical environment optimized to promote and accelerate protein folding. GroES binds to the apical surface of the GroEL ring, thereby capping the opening of the GroEL channel.</text>
</comment>
<dbReference type="Proteomes" id="UP000325286">
    <property type="component" value="Chromosome"/>
</dbReference>
<evidence type="ECO:0000256" key="4">
    <source>
        <dbReference type="RuleBase" id="RU000535"/>
    </source>
</evidence>
<proteinExistence type="inferred from homology"/>
<dbReference type="GO" id="GO:0051087">
    <property type="term" value="F:protein-folding chaperone binding"/>
    <property type="evidence" value="ECO:0007669"/>
    <property type="project" value="TreeGrafter"/>
</dbReference>
<dbReference type="CDD" id="cd00320">
    <property type="entry name" value="cpn10"/>
    <property type="match status" value="1"/>
</dbReference>
<protein>
    <recommendedName>
        <fullName evidence="3">Co-chaperonin GroES</fullName>
    </recommendedName>
    <alternativeName>
        <fullName evidence="3">10 kDa chaperonin</fullName>
    </alternativeName>
    <alternativeName>
        <fullName evidence="3">Chaperonin-10</fullName>
        <shortName evidence="3">Cpn10</shortName>
    </alternativeName>
</protein>
<dbReference type="InterPro" id="IPR018369">
    <property type="entry name" value="Chaprnonin_Cpn10_CS"/>
</dbReference>
<dbReference type="KEGG" id="rul:UC8_39410"/>
<reference evidence="5 6" key="1">
    <citation type="submission" date="2019-08" db="EMBL/GenBank/DDBJ databases">
        <title>Deep-cultivation of Planctomycetes and their phenomic and genomic characterization uncovers novel biology.</title>
        <authorList>
            <person name="Wiegand S."/>
            <person name="Jogler M."/>
            <person name="Boedeker C."/>
            <person name="Pinto D."/>
            <person name="Vollmers J."/>
            <person name="Rivas-Marin E."/>
            <person name="Kohn T."/>
            <person name="Peeters S.H."/>
            <person name="Heuer A."/>
            <person name="Rast P."/>
            <person name="Oberbeckmann S."/>
            <person name="Bunk B."/>
            <person name="Jeske O."/>
            <person name="Meyerdierks A."/>
            <person name="Storesund J.E."/>
            <person name="Kallscheuer N."/>
            <person name="Luecker S."/>
            <person name="Lage O.M."/>
            <person name="Pohl T."/>
            <person name="Merkel B.J."/>
            <person name="Hornburger P."/>
            <person name="Mueller R.-W."/>
            <person name="Bruemmer F."/>
            <person name="Labrenz M."/>
            <person name="Spormann A.M."/>
            <person name="Op den Camp H."/>
            <person name="Overmann J."/>
            <person name="Amann R."/>
            <person name="Jetten M.S.M."/>
            <person name="Mascher T."/>
            <person name="Medema M.H."/>
            <person name="Devos D.P."/>
            <person name="Kaster A.-K."/>
            <person name="Ovreas L."/>
            <person name="Rohde M."/>
            <person name="Galperin M.Y."/>
            <person name="Jogler C."/>
        </authorList>
    </citation>
    <scope>NUCLEOTIDE SEQUENCE [LARGE SCALE GENOMIC DNA]</scope>
    <source>
        <strain evidence="5 6">UC8</strain>
    </source>
</reference>
<dbReference type="GO" id="GO:0005737">
    <property type="term" value="C:cytoplasm"/>
    <property type="evidence" value="ECO:0007669"/>
    <property type="project" value="UniProtKB-SubCell"/>
</dbReference>
<dbReference type="Gene3D" id="2.30.33.40">
    <property type="entry name" value="GroES chaperonin"/>
    <property type="match status" value="1"/>
</dbReference>
<evidence type="ECO:0000313" key="5">
    <source>
        <dbReference type="EMBL" id="QEG41913.1"/>
    </source>
</evidence>
<dbReference type="OrthoDB" id="9806791at2"/>
<dbReference type="RefSeq" id="WP_068139708.1">
    <property type="nucleotide sequence ID" value="NZ_CP042914.1"/>
</dbReference>
<sequence>MASINLRPLDDRIVVQPSEAETTTAGGIVLPDAAREKPQRGTVVAVGPGRLLDSGSRGELGVAVGDTVIYGKYGGSDVEVDGQEMKILRESDILAKLL</sequence>
<dbReference type="PANTHER" id="PTHR10772">
    <property type="entry name" value="10 KDA HEAT SHOCK PROTEIN"/>
    <property type="match status" value="1"/>
</dbReference>
<evidence type="ECO:0000256" key="3">
    <source>
        <dbReference type="HAMAP-Rule" id="MF_00580"/>
    </source>
</evidence>
<comment type="subunit">
    <text evidence="3">Heptamer of 7 subunits arranged in a ring. Interacts with the chaperonin GroEL.</text>
</comment>
<evidence type="ECO:0000256" key="1">
    <source>
        <dbReference type="ARBA" id="ARBA00006975"/>
    </source>
</evidence>
<dbReference type="Pfam" id="PF00166">
    <property type="entry name" value="Cpn10"/>
    <property type="match status" value="1"/>
</dbReference>
<dbReference type="FunFam" id="2.30.33.40:FF:000001">
    <property type="entry name" value="10 kDa chaperonin"/>
    <property type="match status" value="1"/>
</dbReference>
<dbReference type="GO" id="GO:0005524">
    <property type="term" value="F:ATP binding"/>
    <property type="evidence" value="ECO:0007669"/>
    <property type="project" value="InterPro"/>
</dbReference>
<dbReference type="GO" id="GO:0046872">
    <property type="term" value="F:metal ion binding"/>
    <property type="evidence" value="ECO:0007669"/>
    <property type="project" value="TreeGrafter"/>
</dbReference>
<comment type="similarity">
    <text evidence="1 3 4">Belongs to the GroES chaperonin family.</text>
</comment>
<dbReference type="InterPro" id="IPR037124">
    <property type="entry name" value="Chaperonin_GroES_sf"/>
</dbReference>
<dbReference type="HAMAP" id="MF_00580">
    <property type="entry name" value="CH10"/>
    <property type="match status" value="1"/>
</dbReference>
<dbReference type="PRINTS" id="PR00297">
    <property type="entry name" value="CHAPERONIN10"/>
</dbReference>
<dbReference type="InterPro" id="IPR020818">
    <property type="entry name" value="Chaperonin_GroES"/>
</dbReference>
<gene>
    <name evidence="5" type="primary">groS_2</name>
    <name evidence="3" type="synonym">groES</name>
    <name evidence="3" type="synonym">groS</name>
    <name evidence="5" type="ORF">UC8_39410</name>
</gene>
<dbReference type="PANTHER" id="PTHR10772:SF58">
    <property type="entry name" value="CO-CHAPERONIN GROES"/>
    <property type="match status" value="1"/>
</dbReference>
<dbReference type="SMART" id="SM00883">
    <property type="entry name" value="Cpn10"/>
    <property type="match status" value="1"/>
</dbReference>
<accession>A0A5B9R6I9</accession>
<name>A0A5B9R6I9_9BACT</name>
<dbReference type="GO" id="GO:0044183">
    <property type="term" value="F:protein folding chaperone"/>
    <property type="evidence" value="ECO:0007669"/>
    <property type="project" value="InterPro"/>
</dbReference>
<evidence type="ECO:0000256" key="2">
    <source>
        <dbReference type="ARBA" id="ARBA00023186"/>
    </source>
</evidence>
<organism evidence="5 6">
    <name type="scientific">Roseimaritima ulvae</name>
    <dbReference type="NCBI Taxonomy" id="980254"/>
    <lineage>
        <taxon>Bacteria</taxon>
        <taxon>Pseudomonadati</taxon>
        <taxon>Planctomycetota</taxon>
        <taxon>Planctomycetia</taxon>
        <taxon>Pirellulales</taxon>
        <taxon>Pirellulaceae</taxon>
        <taxon>Roseimaritima</taxon>
    </lineage>
</organism>
<dbReference type="NCBIfam" id="NF001533">
    <property type="entry name" value="PRK00364.2-4"/>
    <property type="match status" value="1"/>
</dbReference>
<keyword evidence="3" id="KW-0963">Cytoplasm</keyword>
<keyword evidence="2 3" id="KW-0143">Chaperone</keyword>
<evidence type="ECO:0000313" key="6">
    <source>
        <dbReference type="Proteomes" id="UP000325286"/>
    </source>
</evidence>
<dbReference type="AlphaFoldDB" id="A0A5B9R6I9"/>
<dbReference type="PROSITE" id="PS00681">
    <property type="entry name" value="CHAPERONINS_CPN10"/>
    <property type="match status" value="1"/>
</dbReference>
<keyword evidence="6" id="KW-1185">Reference proteome</keyword>
<dbReference type="SUPFAM" id="SSF50129">
    <property type="entry name" value="GroES-like"/>
    <property type="match status" value="1"/>
</dbReference>
<dbReference type="InterPro" id="IPR011032">
    <property type="entry name" value="GroES-like_sf"/>
</dbReference>
<comment type="subcellular location">
    <subcellularLocation>
        <location evidence="3">Cytoplasm</location>
    </subcellularLocation>
</comment>
<dbReference type="GO" id="GO:0051082">
    <property type="term" value="F:unfolded protein binding"/>
    <property type="evidence" value="ECO:0007669"/>
    <property type="project" value="TreeGrafter"/>
</dbReference>
<dbReference type="EMBL" id="CP042914">
    <property type="protein sequence ID" value="QEG41913.1"/>
    <property type="molecule type" value="Genomic_DNA"/>
</dbReference>